<accession>A0A1G7YWF5</accession>
<protein>
    <submittedName>
        <fullName evidence="9">PD-(D/E)XK nuclease family protein</fullName>
    </submittedName>
    <submittedName>
        <fullName evidence="10">PD-(D/E)XK nuclease superfamily protein</fullName>
    </submittedName>
</protein>
<dbReference type="EMBL" id="CP080764">
    <property type="protein sequence ID" value="QYY44284.1"/>
    <property type="molecule type" value="Genomic_DNA"/>
</dbReference>
<dbReference type="GO" id="GO:0016787">
    <property type="term" value="F:hydrolase activity"/>
    <property type="evidence" value="ECO:0007669"/>
    <property type="project" value="UniProtKB-KW"/>
</dbReference>
<dbReference type="AlphaFoldDB" id="A0A1G7YWF5"/>
<dbReference type="Gene3D" id="3.90.320.10">
    <property type="match status" value="1"/>
</dbReference>
<dbReference type="InterPro" id="IPR038726">
    <property type="entry name" value="PDDEXK_AddAB-type"/>
</dbReference>
<keyword evidence="12" id="KW-1185">Reference proteome</keyword>
<evidence type="ECO:0000256" key="5">
    <source>
        <dbReference type="ARBA" id="ARBA00022840"/>
    </source>
</evidence>
<evidence type="ECO:0000256" key="2">
    <source>
        <dbReference type="ARBA" id="ARBA00022763"/>
    </source>
</evidence>
<dbReference type="OrthoDB" id="9768303at2"/>
<dbReference type="Pfam" id="PF12705">
    <property type="entry name" value="PDDEXK_1"/>
    <property type="match status" value="1"/>
</dbReference>
<keyword evidence="6" id="KW-0238">DNA-binding</keyword>
<dbReference type="Proteomes" id="UP000198956">
    <property type="component" value="Unassembled WGS sequence"/>
</dbReference>
<dbReference type="InterPro" id="IPR011604">
    <property type="entry name" value="PDDEXK-like_dom_sf"/>
</dbReference>
<evidence type="ECO:0000313" key="11">
    <source>
        <dbReference type="Proteomes" id="UP000198956"/>
    </source>
</evidence>
<dbReference type="GO" id="GO:0006281">
    <property type="term" value="P:DNA repair"/>
    <property type="evidence" value="ECO:0007669"/>
    <property type="project" value="UniProtKB-KW"/>
</dbReference>
<sequence length="309" mass="36604">MSYHTRPYPEWSWSLARDQMFHACKRQYYYHYYGSHGGWLLTATPEAQTAYRLKQMKNLYIVLGDAIHTVAQKLLELREMGKPYPKQEQVISYIRNLLNAAYRDSKQKDRWWGYPKQYTMLHEMYYEGGLSPERIEVIANRITTCVSNLLASTSWREIRDNPDVTLLEVETLKDFIFHDEKIYVKLDVLYRRGDGTWVITDWKTGRIAEKNEEQLRLYALYIHEYYSVPLTHIEVRTEYLLDGICTRTHPDVEDIERIVHKIRASLNSMKSYLADSYYNRPLPLEQFAGAGHPSVCKSCNFRQICSEKQ</sequence>
<feature type="domain" description="PD-(D/E)XK endonuclease-like" evidence="8">
    <location>
        <begin position="13"/>
        <end position="305"/>
    </location>
</feature>
<dbReference type="RefSeq" id="WP_057898898.1">
    <property type="nucleotide sequence ID" value="NZ_CP080764.1"/>
</dbReference>
<dbReference type="GO" id="GO:0003677">
    <property type="term" value="F:DNA binding"/>
    <property type="evidence" value="ECO:0007669"/>
    <property type="project" value="UniProtKB-KW"/>
</dbReference>
<evidence type="ECO:0000256" key="7">
    <source>
        <dbReference type="ARBA" id="ARBA00023204"/>
    </source>
</evidence>
<keyword evidence="7" id="KW-0234">DNA repair</keyword>
<evidence type="ECO:0000256" key="1">
    <source>
        <dbReference type="ARBA" id="ARBA00022741"/>
    </source>
</evidence>
<gene>
    <name evidence="9" type="ORF">K3F53_08955</name>
    <name evidence="10" type="ORF">SAMN04489735_100835</name>
</gene>
<proteinExistence type="predicted"/>
<keyword evidence="5" id="KW-0067">ATP-binding</keyword>
<reference evidence="10 11" key="1">
    <citation type="submission" date="2016-10" db="EMBL/GenBank/DDBJ databases">
        <authorList>
            <person name="de Groot N.N."/>
        </authorList>
    </citation>
    <scope>NUCLEOTIDE SEQUENCE [LARGE SCALE GENOMIC DNA]</scope>
    <source>
        <strain evidence="10 11">L 420-91</strain>
    </source>
</reference>
<dbReference type="GeneID" id="97141495"/>
<reference evidence="9 12" key="2">
    <citation type="submission" date="2021-08" db="EMBL/GenBank/DDBJ databases">
        <title>Complete genome sequence of the strain Aneurinibacillus thermoaerophilus CCM 8960.</title>
        <authorList>
            <person name="Musilova J."/>
            <person name="Kourilova X."/>
            <person name="Pernicova I."/>
            <person name="Bezdicek M."/>
            <person name="Lengerova M."/>
            <person name="Obruca S."/>
            <person name="Sedlar K."/>
        </authorList>
    </citation>
    <scope>NUCLEOTIDE SEQUENCE [LARGE SCALE GENOMIC DNA]</scope>
    <source>
        <strain evidence="9 12">CCM 8960</strain>
    </source>
</reference>
<evidence type="ECO:0000313" key="9">
    <source>
        <dbReference type="EMBL" id="QYY44284.1"/>
    </source>
</evidence>
<keyword evidence="1" id="KW-0547">Nucleotide-binding</keyword>
<dbReference type="GO" id="GO:0004386">
    <property type="term" value="F:helicase activity"/>
    <property type="evidence" value="ECO:0007669"/>
    <property type="project" value="UniProtKB-KW"/>
</dbReference>
<name>A0A1G7YWF5_ANETH</name>
<keyword evidence="4" id="KW-0347">Helicase</keyword>
<evidence type="ECO:0000259" key="8">
    <source>
        <dbReference type="Pfam" id="PF12705"/>
    </source>
</evidence>
<evidence type="ECO:0000256" key="3">
    <source>
        <dbReference type="ARBA" id="ARBA00022801"/>
    </source>
</evidence>
<keyword evidence="3" id="KW-0378">Hydrolase</keyword>
<dbReference type="EMBL" id="FNDE01000008">
    <property type="protein sequence ID" value="SDH00838.1"/>
    <property type="molecule type" value="Genomic_DNA"/>
</dbReference>
<organism evidence="10 11">
    <name type="scientific">Aneurinibacillus thermoaerophilus</name>
    <dbReference type="NCBI Taxonomy" id="143495"/>
    <lineage>
        <taxon>Bacteria</taxon>
        <taxon>Bacillati</taxon>
        <taxon>Bacillota</taxon>
        <taxon>Bacilli</taxon>
        <taxon>Bacillales</taxon>
        <taxon>Paenibacillaceae</taxon>
        <taxon>Aneurinibacillus group</taxon>
        <taxon>Aneurinibacillus</taxon>
    </lineage>
</organism>
<dbReference type="GO" id="GO:0005524">
    <property type="term" value="F:ATP binding"/>
    <property type="evidence" value="ECO:0007669"/>
    <property type="project" value="UniProtKB-KW"/>
</dbReference>
<evidence type="ECO:0000256" key="6">
    <source>
        <dbReference type="ARBA" id="ARBA00023125"/>
    </source>
</evidence>
<evidence type="ECO:0000256" key="4">
    <source>
        <dbReference type="ARBA" id="ARBA00022806"/>
    </source>
</evidence>
<evidence type="ECO:0000313" key="12">
    <source>
        <dbReference type="Proteomes" id="UP000826616"/>
    </source>
</evidence>
<dbReference type="Proteomes" id="UP000826616">
    <property type="component" value="Chromosome"/>
</dbReference>
<evidence type="ECO:0000313" key="10">
    <source>
        <dbReference type="EMBL" id="SDH00838.1"/>
    </source>
</evidence>
<keyword evidence="2" id="KW-0227">DNA damage</keyword>